<dbReference type="AlphaFoldDB" id="A0AA35TT97"/>
<keyword evidence="1" id="KW-0472">Membrane</keyword>
<evidence type="ECO:0000313" key="2">
    <source>
        <dbReference type="EMBL" id="CAI8053537.1"/>
    </source>
</evidence>
<evidence type="ECO:0000313" key="3">
    <source>
        <dbReference type="Proteomes" id="UP001174909"/>
    </source>
</evidence>
<name>A0AA35TT97_GEOBA</name>
<proteinExistence type="predicted"/>
<dbReference type="EMBL" id="CASHTH010004100">
    <property type="protein sequence ID" value="CAI8053537.1"/>
    <property type="molecule type" value="Genomic_DNA"/>
</dbReference>
<feature type="non-terminal residue" evidence="2">
    <location>
        <position position="1"/>
    </location>
</feature>
<keyword evidence="1" id="KW-0812">Transmembrane</keyword>
<comment type="caution">
    <text evidence="2">The sequence shown here is derived from an EMBL/GenBank/DDBJ whole genome shotgun (WGS) entry which is preliminary data.</text>
</comment>
<gene>
    <name evidence="2" type="ORF">GBAR_LOCUS29275</name>
</gene>
<reference evidence="2" key="1">
    <citation type="submission" date="2023-03" db="EMBL/GenBank/DDBJ databases">
        <authorList>
            <person name="Steffen K."/>
            <person name="Cardenas P."/>
        </authorList>
    </citation>
    <scope>NUCLEOTIDE SEQUENCE</scope>
</reference>
<sequence length="93" mass="10363">MCTMEVMYIGVFLLLSDSVSKKYQGISAGAMVAAIGTARSTAPLWLDFAYEGAGKRTFLPMLLLFSFIFPLWLGFLILYPWIAGKRSRAQQSM</sequence>
<dbReference type="Proteomes" id="UP001174909">
    <property type="component" value="Unassembled WGS sequence"/>
</dbReference>
<protein>
    <submittedName>
        <fullName evidence="2">Uncharacterized protein</fullName>
    </submittedName>
</protein>
<keyword evidence="1" id="KW-1133">Transmembrane helix</keyword>
<organism evidence="2 3">
    <name type="scientific">Geodia barretti</name>
    <name type="common">Barrett's horny sponge</name>
    <dbReference type="NCBI Taxonomy" id="519541"/>
    <lineage>
        <taxon>Eukaryota</taxon>
        <taxon>Metazoa</taxon>
        <taxon>Porifera</taxon>
        <taxon>Demospongiae</taxon>
        <taxon>Heteroscleromorpha</taxon>
        <taxon>Tetractinellida</taxon>
        <taxon>Astrophorina</taxon>
        <taxon>Geodiidae</taxon>
        <taxon>Geodia</taxon>
    </lineage>
</organism>
<feature type="transmembrane region" description="Helical" evidence="1">
    <location>
        <begin position="58"/>
        <end position="83"/>
    </location>
</feature>
<evidence type="ECO:0000256" key="1">
    <source>
        <dbReference type="SAM" id="Phobius"/>
    </source>
</evidence>
<keyword evidence="3" id="KW-1185">Reference proteome</keyword>
<accession>A0AA35TT97</accession>